<dbReference type="OrthoDB" id="10256523at2759"/>
<reference evidence="3" key="1">
    <citation type="submission" date="2022-03" db="EMBL/GenBank/DDBJ databases">
        <authorList>
            <person name="Martin C."/>
        </authorList>
    </citation>
    <scope>NUCLEOTIDE SEQUENCE</scope>
</reference>
<keyword evidence="4" id="KW-1185">Reference proteome</keyword>
<feature type="region of interest" description="Disordered" evidence="2">
    <location>
        <begin position="535"/>
        <end position="591"/>
    </location>
</feature>
<evidence type="ECO:0000313" key="3">
    <source>
        <dbReference type="EMBL" id="CAH1797527.1"/>
    </source>
</evidence>
<feature type="region of interest" description="Disordered" evidence="2">
    <location>
        <begin position="485"/>
        <end position="516"/>
    </location>
</feature>
<accession>A0A8S4PTP2</accession>
<feature type="compositionally biased region" description="Low complexity" evidence="2">
    <location>
        <begin position="701"/>
        <end position="715"/>
    </location>
</feature>
<feature type="region of interest" description="Disordered" evidence="2">
    <location>
        <begin position="664"/>
        <end position="759"/>
    </location>
</feature>
<name>A0A8S4PTP2_OWEFU</name>
<dbReference type="EMBL" id="CAIIXF020000010">
    <property type="protein sequence ID" value="CAH1797527.1"/>
    <property type="molecule type" value="Genomic_DNA"/>
</dbReference>
<comment type="caution">
    <text evidence="3">The sequence shown here is derived from an EMBL/GenBank/DDBJ whole genome shotgun (WGS) entry which is preliminary data.</text>
</comment>
<protein>
    <submittedName>
        <fullName evidence="3">Uncharacterized protein</fullName>
    </submittedName>
</protein>
<gene>
    <name evidence="3" type="ORF">OFUS_LOCUS21795</name>
</gene>
<dbReference type="AlphaFoldDB" id="A0A8S4PTP2"/>
<feature type="compositionally biased region" description="Polar residues" evidence="2">
    <location>
        <begin position="673"/>
        <end position="699"/>
    </location>
</feature>
<feature type="coiled-coil region" evidence="1">
    <location>
        <begin position="2"/>
        <end position="29"/>
    </location>
</feature>
<organism evidence="3 4">
    <name type="scientific">Owenia fusiformis</name>
    <name type="common">Polychaete worm</name>
    <dbReference type="NCBI Taxonomy" id="6347"/>
    <lineage>
        <taxon>Eukaryota</taxon>
        <taxon>Metazoa</taxon>
        <taxon>Spiralia</taxon>
        <taxon>Lophotrochozoa</taxon>
        <taxon>Annelida</taxon>
        <taxon>Polychaeta</taxon>
        <taxon>Sedentaria</taxon>
        <taxon>Canalipalpata</taxon>
        <taxon>Sabellida</taxon>
        <taxon>Oweniida</taxon>
        <taxon>Oweniidae</taxon>
        <taxon>Owenia</taxon>
    </lineage>
</organism>
<evidence type="ECO:0000313" key="4">
    <source>
        <dbReference type="Proteomes" id="UP000749559"/>
    </source>
</evidence>
<proteinExistence type="predicted"/>
<dbReference type="Proteomes" id="UP000749559">
    <property type="component" value="Unassembled WGS sequence"/>
</dbReference>
<keyword evidence="1" id="KW-0175">Coiled coil</keyword>
<feature type="coiled-coil region" evidence="1">
    <location>
        <begin position="408"/>
        <end position="442"/>
    </location>
</feature>
<sequence>MTTKSDLKIKKLEEENVRLKKEVLETRGMYKQLIQENTTESYDERRIMMLKCQIMQLERQLLLMSDALGSRADTLLEVEQTLHSIADMCRRYITLEVSGPEVPLPRSELTKTVQAAESARIKLYKSIENNSVQNLSRPSLMMSDFTRHTDEDPVTLMEICSGTLEHLYLKHVGKLESRLCSVYKKLSGIRRSLATTLSHDLPTANQHIPKPSVRHLDYQLEGGCKLLEETCQDLLALSVLVPNAPLPALRTSVVRDLTTDAVMSILPKFPRNKAAEGRELIDGLVKACNYSVAMAKAEIRVLERELKFHESVYDSQVEYAMSLLEAMKEGYANFEQSANELICNPLKGVLKDYERLKTPPSQESLREFLTVFTQHAAQFQYAVDVLENREGNNESGGKVLSIFAENFYKKIDKEKLKCQKERDKLNEELQTAKELKQDAVDKCTDMFKLDLDANDEHVATNISADVNELTEDIYKTVYQRSFRSTGDLSDRSAKDQPLVSPSGSKGRNSLADRPPFSIPAISAEDIEASDLQLRRTPIEKKGKKTLKRASSLDNRPPFVVPVPEEEHIEQSKSKTRTKKKQMSLDDRPPFSLETDVVNDCTCGSSTPTHDHVAQPWIKPDSTITTQDHAAQSRTKPQGFNINPEAILNPSETALDYTDQYSTNKPPFFHQKKAGSTNRRSGSLSRLSPIGHNTPTTFTDKISGIVSSSPNSSPIPDETPLRKSGSLNKLSMGRRSTSSSKPPAGVPMQKLRLTPKSIKK</sequence>
<evidence type="ECO:0000256" key="2">
    <source>
        <dbReference type="SAM" id="MobiDB-lite"/>
    </source>
</evidence>
<evidence type="ECO:0000256" key="1">
    <source>
        <dbReference type="SAM" id="Coils"/>
    </source>
</evidence>
<feature type="compositionally biased region" description="Polar residues" evidence="2">
    <location>
        <begin position="724"/>
        <end position="740"/>
    </location>
</feature>